<keyword evidence="2" id="KW-1185">Reference proteome</keyword>
<organism evidence="1 2">
    <name type="scientific">Thermogutta terrifontis</name>
    <dbReference type="NCBI Taxonomy" id="1331910"/>
    <lineage>
        <taxon>Bacteria</taxon>
        <taxon>Pseudomonadati</taxon>
        <taxon>Planctomycetota</taxon>
        <taxon>Planctomycetia</taxon>
        <taxon>Pirellulales</taxon>
        <taxon>Thermoguttaceae</taxon>
        <taxon>Thermogutta</taxon>
    </lineage>
</organism>
<evidence type="ECO:0000313" key="1">
    <source>
        <dbReference type="EMBL" id="ASV75167.1"/>
    </source>
</evidence>
<reference evidence="1 2" key="1">
    <citation type="journal article" name="Front. Microbiol.">
        <title>Sugar Metabolism of the First Thermophilic Planctomycete Thermogutta terrifontis: Comparative Genomic and Transcriptomic Approaches.</title>
        <authorList>
            <person name="Elcheninov A.G."/>
            <person name="Menzel P."/>
            <person name="Gudbergsdottir S.R."/>
            <person name="Slesarev A.I."/>
            <person name="Kadnikov V.V."/>
            <person name="Krogh A."/>
            <person name="Bonch-Osmolovskaya E.A."/>
            <person name="Peng X."/>
            <person name="Kublanov I.V."/>
        </authorList>
    </citation>
    <scope>NUCLEOTIDE SEQUENCE [LARGE SCALE GENOMIC DNA]</scope>
    <source>
        <strain evidence="1 2">R1</strain>
    </source>
</reference>
<sequence>MRRKKVAVLTFPRIAVRFDTCEWMNSFSDFILSPAPRF</sequence>
<accession>A0A286RGT9</accession>
<evidence type="ECO:0000313" key="2">
    <source>
        <dbReference type="Proteomes" id="UP000215086"/>
    </source>
</evidence>
<protein>
    <submittedName>
        <fullName evidence="1">Uncharacterized protein</fullName>
    </submittedName>
</protein>
<dbReference type="KEGG" id="ttf:THTE_2565"/>
<proteinExistence type="predicted"/>
<name>A0A286RGT9_9BACT</name>
<gene>
    <name evidence="1" type="ORF">THTE_2565</name>
</gene>
<dbReference type="AlphaFoldDB" id="A0A286RGT9"/>
<dbReference type="EMBL" id="CP018477">
    <property type="protein sequence ID" value="ASV75167.1"/>
    <property type="molecule type" value="Genomic_DNA"/>
</dbReference>
<dbReference type="Proteomes" id="UP000215086">
    <property type="component" value="Chromosome"/>
</dbReference>